<evidence type="ECO:0000256" key="6">
    <source>
        <dbReference type="ARBA" id="ARBA00022898"/>
    </source>
</evidence>
<dbReference type="Proteomes" id="UP000306113">
    <property type="component" value="Unassembled WGS sequence"/>
</dbReference>
<evidence type="ECO:0000313" key="12">
    <source>
        <dbReference type="Proteomes" id="UP000306113"/>
    </source>
</evidence>
<dbReference type="InterPro" id="IPR004839">
    <property type="entry name" value="Aminotransferase_I/II_large"/>
</dbReference>
<dbReference type="NCBIfam" id="TIGR01140">
    <property type="entry name" value="L_thr_O3P_dcar"/>
    <property type="match status" value="1"/>
</dbReference>
<evidence type="ECO:0000256" key="1">
    <source>
        <dbReference type="ARBA" id="ARBA00001933"/>
    </source>
</evidence>
<comment type="pathway">
    <text evidence="3">Cofactor biosynthesis; adenosylcobalamin biosynthesis.</text>
</comment>
<evidence type="ECO:0000259" key="10">
    <source>
        <dbReference type="Pfam" id="PF00155"/>
    </source>
</evidence>
<gene>
    <name evidence="11" type="ORF">E7681_15990</name>
</gene>
<reference evidence="11 12" key="1">
    <citation type="submission" date="2019-04" db="EMBL/GenBank/DDBJ databases">
        <title>Draft genome sequence of Youngimonas vesicularis.</title>
        <authorList>
            <person name="Hameed A."/>
        </authorList>
    </citation>
    <scope>NUCLEOTIDE SEQUENCE [LARGE SCALE GENOMIC DNA]</scope>
    <source>
        <strain evidence="11 12">CC-AMW-E</strain>
    </source>
</reference>
<dbReference type="OrthoDB" id="9799304at2"/>
<evidence type="ECO:0000256" key="3">
    <source>
        <dbReference type="ARBA" id="ARBA00004953"/>
    </source>
</evidence>
<dbReference type="GO" id="GO:0030170">
    <property type="term" value="F:pyridoxal phosphate binding"/>
    <property type="evidence" value="ECO:0007669"/>
    <property type="project" value="InterPro"/>
</dbReference>
<sequence>MTQTRDHGGGIDAAAAHYGGTRETWIDLSTGINPVPYPVSALPPDAWTALPDRAAQTRLLDAARRFWSVPDQAAILAAPGASILISHIPHLRAPGTVDIPQPTYNEHAAAFTAAGWTATNDTPDARVLVHPNNPTGSWHGPDALTAPLTVIDESFCDIAPERSLIQHATRPGTIILKSFGKFWGLAGLRLGFAIGLPDDIQRLEQMLGPWPVSGPALAIGAQALSDPDWANDTRARLTTDAQRLDTLMTRAGATLHGGTPLFRLYEVPDAAQWQDRLARHHIWTRIFPYSRQFLRLGLPAPQHWPRLEAALQ</sequence>
<protein>
    <recommendedName>
        <fullName evidence="4">threonine-phosphate decarboxylase</fullName>
        <ecNumber evidence="4">4.1.1.81</ecNumber>
    </recommendedName>
    <alternativeName>
        <fullName evidence="8">L-threonine-O-3-phosphate decarboxylase</fullName>
    </alternativeName>
</protein>
<dbReference type="InterPro" id="IPR015422">
    <property type="entry name" value="PyrdxlP-dep_Trfase_small"/>
</dbReference>
<dbReference type="AlphaFoldDB" id="A0A4S3M6X9"/>
<keyword evidence="5" id="KW-0169">Cobalamin biosynthesis</keyword>
<dbReference type="InterPro" id="IPR005860">
    <property type="entry name" value="CobD"/>
</dbReference>
<evidence type="ECO:0000256" key="7">
    <source>
        <dbReference type="ARBA" id="ARBA00023239"/>
    </source>
</evidence>
<comment type="catalytic activity">
    <reaction evidence="9">
        <text>O-phospho-L-threonine + H(+) = (R)-1-aminopropan-2-yl phosphate + CO2</text>
        <dbReference type="Rhea" id="RHEA:11492"/>
        <dbReference type="ChEBI" id="CHEBI:15378"/>
        <dbReference type="ChEBI" id="CHEBI:16526"/>
        <dbReference type="ChEBI" id="CHEBI:58563"/>
        <dbReference type="ChEBI" id="CHEBI:58675"/>
        <dbReference type="EC" id="4.1.1.81"/>
    </reaction>
</comment>
<dbReference type="PANTHER" id="PTHR42885:SF1">
    <property type="entry name" value="THREONINE-PHOSPHATE DECARBOXYLASE"/>
    <property type="match status" value="1"/>
</dbReference>
<dbReference type="UniPathway" id="UPA00148"/>
<dbReference type="CDD" id="cd00609">
    <property type="entry name" value="AAT_like"/>
    <property type="match status" value="1"/>
</dbReference>
<dbReference type="SUPFAM" id="SSF53383">
    <property type="entry name" value="PLP-dependent transferases"/>
    <property type="match status" value="1"/>
</dbReference>
<comment type="cofactor">
    <cofactor evidence="1">
        <name>pyridoxal 5'-phosphate</name>
        <dbReference type="ChEBI" id="CHEBI:597326"/>
    </cofactor>
</comment>
<keyword evidence="6" id="KW-0663">Pyridoxal phosphate</keyword>
<evidence type="ECO:0000256" key="9">
    <source>
        <dbReference type="ARBA" id="ARBA00048531"/>
    </source>
</evidence>
<dbReference type="InterPro" id="IPR015421">
    <property type="entry name" value="PyrdxlP-dep_Trfase_major"/>
</dbReference>
<dbReference type="GO" id="GO:0048472">
    <property type="term" value="F:threonine-phosphate decarboxylase activity"/>
    <property type="evidence" value="ECO:0007669"/>
    <property type="project" value="UniProtKB-EC"/>
</dbReference>
<evidence type="ECO:0000256" key="2">
    <source>
        <dbReference type="ARBA" id="ARBA00003444"/>
    </source>
</evidence>
<dbReference type="InterPro" id="IPR004838">
    <property type="entry name" value="NHTrfase_class1_PyrdxlP-BS"/>
</dbReference>
<dbReference type="PANTHER" id="PTHR42885">
    <property type="entry name" value="HISTIDINOL-PHOSPHATE AMINOTRANSFERASE-RELATED"/>
    <property type="match status" value="1"/>
</dbReference>
<evidence type="ECO:0000313" key="11">
    <source>
        <dbReference type="EMBL" id="THD72020.1"/>
    </source>
</evidence>
<dbReference type="PROSITE" id="PS00105">
    <property type="entry name" value="AA_TRANSFER_CLASS_1"/>
    <property type="match status" value="1"/>
</dbReference>
<evidence type="ECO:0000256" key="4">
    <source>
        <dbReference type="ARBA" id="ARBA00012285"/>
    </source>
</evidence>
<dbReference type="EC" id="4.1.1.81" evidence="4"/>
<accession>A0A4S3M6X9</accession>
<evidence type="ECO:0000256" key="5">
    <source>
        <dbReference type="ARBA" id="ARBA00022573"/>
    </source>
</evidence>
<evidence type="ECO:0000256" key="8">
    <source>
        <dbReference type="ARBA" id="ARBA00029996"/>
    </source>
</evidence>
<dbReference type="GO" id="GO:0009236">
    <property type="term" value="P:cobalamin biosynthetic process"/>
    <property type="evidence" value="ECO:0007669"/>
    <property type="project" value="UniProtKB-UniPathway"/>
</dbReference>
<dbReference type="InterPro" id="IPR015424">
    <property type="entry name" value="PyrdxlP-dep_Trfase"/>
</dbReference>
<dbReference type="Gene3D" id="3.40.640.10">
    <property type="entry name" value="Type I PLP-dependent aspartate aminotransferase-like (Major domain)"/>
    <property type="match status" value="1"/>
</dbReference>
<comment type="caution">
    <text evidence="11">The sequence shown here is derived from an EMBL/GenBank/DDBJ whole genome shotgun (WGS) entry which is preliminary data.</text>
</comment>
<comment type="function">
    <text evidence="2">Decarboxylates L-threonine-O-3-phosphate to yield (R)-1-amino-2-propanol O-2-phosphate, the precursor for the linkage between the nucleotide loop and the corrin ring in cobalamin.</text>
</comment>
<dbReference type="RefSeq" id="WP_136340266.1">
    <property type="nucleotide sequence ID" value="NZ_SSMD01000009.1"/>
</dbReference>
<feature type="domain" description="Aminotransferase class I/classII large" evidence="10">
    <location>
        <begin position="131"/>
        <end position="298"/>
    </location>
</feature>
<dbReference type="EMBL" id="SSMD01000009">
    <property type="protein sequence ID" value="THD72020.1"/>
    <property type="molecule type" value="Genomic_DNA"/>
</dbReference>
<proteinExistence type="predicted"/>
<dbReference type="Gene3D" id="3.90.1150.10">
    <property type="entry name" value="Aspartate Aminotransferase, domain 1"/>
    <property type="match status" value="1"/>
</dbReference>
<dbReference type="Pfam" id="PF00155">
    <property type="entry name" value="Aminotran_1_2"/>
    <property type="match status" value="1"/>
</dbReference>
<name>A0A4S3M6X9_9RHOB</name>
<organism evidence="11 12">
    <name type="scientific">Thalassobius vesicularis</name>
    <dbReference type="NCBI Taxonomy" id="1294297"/>
    <lineage>
        <taxon>Bacteria</taxon>
        <taxon>Pseudomonadati</taxon>
        <taxon>Pseudomonadota</taxon>
        <taxon>Alphaproteobacteria</taxon>
        <taxon>Rhodobacterales</taxon>
        <taxon>Roseobacteraceae</taxon>
        <taxon>Thalassovita</taxon>
    </lineage>
</organism>
<keyword evidence="7 11" id="KW-0456">Lyase</keyword>
<keyword evidence="12" id="KW-1185">Reference proteome</keyword>